<dbReference type="Pfam" id="PF12937">
    <property type="entry name" value="F-box-like"/>
    <property type="match status" value="1"/>
</dbReference>
<dbReference type="InterPro" id="IPR032675">
    <property type="entry name" value="LRR_dom_sf"/>
</dbReference>
<evidence type="ECO:0000259" key="1">
    <source>
        <dbReference type="PROSITE" id="PS50181"/>
    </source>
</evidence>
<dbReference type="SUPFAM" id="SSF52047">
    <property type="entry name" value="RNI-like"/>
    <property type="match status" value="1"/>
</dbReference>
<comment type="caution">
    <text evidence="2">The sequence shown here is derived from an EMBL/GenBank/DDBJ whole genome shotgun (WGS) entry which is preliminary data.</text>
</comment>
<dbReference type="AlphaFoldDB" id="A0A9Q0HMC4"/>
<keyword evidence="3" id="KW-1185">Reference proteome</keyword>
<reference evidence="2" key="1">
    <citation type="journal article" date="2022" name="Cell">
        <title>Repeat-based holocentromeres influence genome architecture and karyotype evolution.</title>
        <authorList>
            <person name="Hofstatter P.G."/>
            <person name="Thangavel G."/>
            <person name="Lux T."/>
            <person name="Neumann P."/>
            <person name="Vondrak T."/>
            <person name="Novak P."/>
            <person name="Zhang M."/>
            <person name="Costa L."/>
            <person name="Castellani M."/>
            <person name="Scott A."/>
            <person name="Toegelov H."/>
            <person name="Fuchs J."/>
            <person name="Mata-Sucre Y."/>
            <person name="Dias Y."/>
            <person name="Vanzela A.L.L."/>
            <person name="Huettel B."/>
            <person name="Almeida C.C.S."/>
            <person name="Simkova H."/>
            <person name="Souza G."/>
            <person name="Pedrosa-Harand A."/>
            <person name="Macas J."/>
            <person name="Mayer K.F.X."/>
            <person name="Houben A."/>
            <person name="Marques A."/>
        </authorList>
    </citation>
    <scope>NUCLEOTIDE SEQUENCE</scope>
    <source>
        <strain evidence="2">RhyBre1mFocal</strain>
    </source>
</reference>
<gene>
    <name evidence="2" type="ORF">LUZ63_015607</name>
</gene>
<dbReference type="PROSITE" id="PS50181">
    <property type="entry name" value="FBOX"/>
    <property type="match status" value="1"/>
</dbReference>
<accession>A0A9Q0HMC4</accession>
<dbReference type="OrthoDB" id="668127at2759"/>
<dbReference type="Gene3D" id="1.20.1280.50">
    <property type="match status" value="1"/>
</dbReference>
<proteinExistence type="predicted"/>
<organism evidence="2 3">
    <name type="scientific">Rhynchospora breviuscula</name>
    <dbReference type="NCBI Taxonomy" id="2022672"/>
    <lineage>
        <taxon>Eukaryota</taxon>
        <taxon>Viridiplantae</taxon>
        <taxon>Streptophyta</taxon>
        <taxon>Embryophyta</taxon>
        <taxon>Tracheophyta</taxon>
        <taxon>Spermatophyta</taxon>
        <taxon>Magnoliopsida</taxon>
        <taxon>Liliopsida</taxon>
        <taxon>Poales</taxon>
        <taxon>Cyperaceae</taxon>
        <taxon>Cyperoideae</taxon>
        <taxon>Rhynchosporeae</taxon>
        <taxon>Rhynchospora</taxon>
    </lineage>
</organism>
<dbReference type="Gene3D" id="3.80.10.10">
    <property type="entry name" value="Ribonuclease Inhibitor"/>
    <property type="match status" value="1"/>
</dbReference>
<dbReference type="InterPro" id="IPR001810">
    <property type="entry name" value="F-box_dom"/>
</dbReference>
<dbReference type="SUPFAM" id="SSF81383">
    <property type="entry name" value="F-box domain"/>
    <property type="match status" value="1"/>
</dbReference>
<sequence>MAVEERDWAKLPRNVLMLTFCKLGMHQVLLRASSVCKPWREVAKNPTLWRRIDMGMSIRCFRRICKLREENSIVDATPLMRAIGTEMTKVAVKWGGNCVEQLLIGPACDANLFNYVADRARNLKSLSIIDNRAFCNVENMAKTLGQLKQLEELSIVRCTTPSGMMMKVVGTKCPQLKRLKIINPFWSGTFTTWEEGTSTQLGIPEPMLQLEVLQLVLTSTTTVELMKIVERCPNLEILDLRSSPVQVTNDDIRNRCSKLHTLILPHDIFSQARNQYCDHYGDMYTTKPLII</sequence>
<dbReference type="PANTHER" id="PTHR38926">
    <property type="entry name" value="F-BOX DOMAIN CONTAINING PROTEIN, EXPRESSED"/>
    <property type="match status" value="1"/>
</dbReference>
<dbReference type="InterPro" id="IPR036047">
    <property type="entry name" value="F-box-like_dom_sf"/>
</dbReference>
<evidence type="ECO:0000313" key="3">
    <source>
        <dbReference type="Proteomes" id="UP001151287"/>
    </source>
</evidence>
<dbReference type="EMBL" id="JAMQYH010000004">
    <property type="protein sequence ID" value="KAJ1691452.1"/>
    <property type="molecule type" value="Genomic_DNA"/>
</dbReference>
<dbReference type="Proteomes" id="UP001151287">
    <property type="component" value="Unassembled WGS sequence"/>
</dbReference>
<protein>
    <recommendedName>
        <fullName evidence="1">F-box domain-containing protein</fullName>
    </recommendedName>
</protein>
<feature type="domain" description="F-box" evidence="1">
    <location>
        <begin position="5"/>
        <end position="52"/>
    </location>
</feature>
<evidence type="ECO:0000313" key="2">
    <source>
        <dbReference type="EMBL" id="KAJ1691452.1"/>
    </source>
</evidence>
<dbReference type="PANTHER" id="PTHR38926:SF2">
    <property type="entry name" value="F-BOX_LRR-REPEAT PROTEIN 21-RELATED"/>
    <property type="match status" value="1"/>
</dbReference>
<name>A0A9Q0HMC4_9POAL</name>